<dbReference type="EMBL" id="JAVFWL010000004">
    <property type="protein sequence ID" value="KAK6749646.1"/>
    <property type="molecule type" value="Genomic_DNA"/>
</dbReference>
<gene>
    <name evidence="1" type="primary">Necator_chrIV.g15243</name>
    <name evidence="1" type="ORF">RB195_001948</name>
</gene>
<reference evidence="1 2" key="1">
    <citation type="submission" date="2023-08" db="EMBL/GenBank/DDBJ databases">
        <title>A Necator americanus chromosomal reference genome.</title>
        <authorList>
            <person name="Ilik V."/>
            <person name="Petrzelkova K.J."/>
            <person name="Pardy F."/>
            <person name="Fuh T."/>
            <person name="Niatou-Singa F.S."/>
            <person name="Gouil Q."/>
            <person name="Baker L."/>
            <person name="Ritchie M.E."/>
            <person name="Jex A.R."/>
            <person name="Gazzola D."/>
            <person name="Li H."/>
            <person name="Toshio Fujiwara R."/>
            <person name="Zhan B."/>
            <person name="Aroian R.V."/>
            <person name="Pafco B."/>
            <person name="Schwarz E.M."/>
        </authorList>
    </citation>
    <scope>NUCLEOTIDE SEQUENCE [LARGE SCALE GENOMIC DNA]</scope>
    <source>
        <strain evidence="1 2">Aroian</strain>
        <tissue evidence="1">Whole animal</tissue>
    </source>
</reference>
<keyword evidence="2" id="KW-1185">Reference proteome</keyword>
<dbReference type="Proteomes" id="UP001303046">
    <property type="component" value="Unassembled WGS sequence"/>
</dbReference>
<comment type="caution">
    <text evidence="1">The sequence shown here is derived from an EMBL/GenBank/DDBJ whole genome shotgun (WGS) entry which is preliminary data.</text>
</comment>
<name>A0ABR1DGP4_NECAM</name>
<protein>
    <submittedName>
        <fullName evidence="1">Uncharacterized protein</fullName>
    </submittedName>
</protein>
<evidence type="ECO:0000313" key="1">
    <source>
        <dbReference type="EMBL" id="KAK6749646.1"/>
    </source>
</evidence>
<organism evidence="1 2">
    <name type="scientific">Necator americanus</name>
    <name type="common">Human hookworm</name>
    <dbReference type="NCBI Taxonomy" id="51031"/>
    <lineage>
        <taxon>Eukaryota</taxon>
        <taxon>Metazoa</taxon>
        <taxon>Ecdysozoa</taxon>
        <taxon>Nematoda</taxon>
        <taxon>Chromadorea</taxon>
        <taxon>Rhabditida</taxon>
        <taxon>Rhabditina</taxon>
        <taxon>Rhabditomorpha</taxon>
        <taxon>Strongyloidea</taxon>
        <taxon>Ancylostomatidae</taxon>
        <taxon>Bunostominae</taxon>
        <taxon>Necator</taxon>
    </lineage>
</organism>
<evidence type="ECO:0000313" key="2">
    <source>
        <dbReference type="Proteomes" id="UP001303046"/>
    </source>
</evidence>
<accession>A0ABR1DGP4</accession>
<sequence>MCQLVELGLVRDSGEKLEELPDLPLELKPAEFVERRSCLQCAFRQKLLLAPGLTIWPQSQQPMSYDVLLACSVMTFEFTSSAFEAITV</sequence>
<proteinExistence type="predicted"/>